<dbReference type="RefSeq" id="WP_197548015.1">
    <property type="nucleotide sequence ID" value="NZ_CP063164.1"/>
</dbReference>
<name>A0A7M1S4Q4_9BACT</name>
<dbReference type="Proteomes" id="UP000595074">
    <property type="component" value="Chromosome"/>
</dbReference>
<evidence type="ECO:0000313" key="1">
    <source>
        <dbReference type="EMBL" id="QOR61340.1"/>
    </source>
</evidence>
<proteinExistence type="predicted"/>
<accession>A0A7M1S4Q4</accession>
<dbReference type="EMBL" id="CP063164">
    <property type="protein sequence ID" value="QOR61340.1"/>
    <property type="molecule type" value="Genomic_DNA"/>
</dbReference>
<dbReference type="KEGG" id="sinu:IMZ28_07750"/>
<keyword evidence="2" id="KW-1185">Reference proteome</keyword>
<dbReference type="AlphaFoldDB" id="A0A7M1S4Q4"/>
<reference evidence="1 2" key="1">
    <citation type="submission" date="2020-10" db="EMBL/GenBank/DDBJ databases">
        <title>The genome of sulfurovum sp.</title>
        <authorList>
            <person name="Xie S."/>
            <person name="Shao Z."/>
            <person name="Jiang L."/>
        </authorList>
    </citation>
    <scope>NUCLEOTIDE SEQUENCE [LARGE SCALE GENOMIC DNA]</scope>
    <source>
        <strain evidence="1 2">ST-419</strain>
    </source>
</reference>
<gene>
    <name evidence="1" type="ORF">IMZ28_07750</name>
</gene>
<sequence length="151" mass="17986">MKKILTVLMLLYGQLHALERESTLKIYHQIFSVLVPKPVIRVFTDDREYRQVFAYSKRIFLSRDPEKADVILVTNRSTLSKIRGERENMRNKEREPVLFVTDYRLLKLSPEAVGAFYWRKGRSQLLFIKNRLDKHNITLPKEYKNFLVDAL</sequence>
<organism evidence="1 2">
    <name type="scientific">Sulfurovum indicum</name>
    <dbReference type="NCBI Taxonomy" id="2779528"/>
    <lineage>
        <taxon>Bacteria</taxon>
        <taxon>Pseudomonadati</taxon>
        <taxon>Campylobacterota</taxon>
        <taxon>Epsilonproteobacteria</taxon>
        <taxon>Campylobacterales</taxon>
        <taxon>Sulfurovaceae</taxon>
        <taxon>Sulfurovum</taxon>
    </lineage>
</organism>
<evidence type="ECO:0000313" key="2">
    <source>
        <dbReference type="Proteomes" id="UP000595074"/>
    </source>
</evidence>
<protein>
    <submittedName>
        <fullName evidence="1">Uncharacterized protein</fullName>
    </submittedName>
</protein>